<protein>
    <submittedName>
        <fullName evidence="1">Protection of telomeres protein 1b</fullName>
    </submittedName>
</protein>
<evidence type="ECO:0000313" key="1">
    <source>
        <dbReference type="EMBL" id="AQK47236.1"/>
    </source>
</evidence>
<organism evidence="1">
    <name type="scientific">Zea mays</name>
    <name type="common">Maize</name>
    <dbReference type="NCBI Taxonomy" id="4577"/>
    <lineage>
        <taxon>Eukaryota</taxon>
        <taxon>Viridiplantae</taxon>
        <taxon>Streptophyta</taxon>
        <taxon>Embryophyta</taxon>
        <taxon>Tracheophyta</taxon>
        <taxon>Spermatophyta</taxon>
        <taxon>Magnoliopsida</taxon>
        <taxon>Liliopsida</taxon>
        <taxon>Poales</taxon>
        <taxon>Poaceae</taxon>
        <taxon>PACMAD clade</taxon>
        <taxon>Panicoideae</taxon>
        <taxon>Andropogonodae</taxon>
        <taxon>Andropogoneae</taxon>
        <taxon>Tripsacinae</taxon>
        <taxon>Zea</taxon>
    </lineage>
</organism>
<accession>A0A1D6JHZ0</accession>
<dbReference type="AlphaFoldDB" id="A0A1D6JHZ0"/>
<name>A0A1D6JHZ0_MAIZE</name>
<proteinExistence type="predicted"/>
<gene>
    <name evidence="1" type="ORF">ZEAMMB73_Zm00001d026612</name>
</gene>
<reference evidence="1" key="1">
    <citation type="submission" date="2015-12" db="EMBL/GenBank/DDBJ databases">
        <title>Update maize B73 reference genome by single molecule sequencing technologies.</title>
        <authorList>
            <consortium name="Maize Genome Sequencing Project"/>
            <person name="Ware D."/>
        </authorList>
    </citation>
    <scope>NUCLEOTIDE SEQUENCE</scope>
    <source>
        <tissue evidence="1">Seedling</tissue>
    </source>
</reference>
<dbReference type="EMBL" id="CM000786">
    <property type="protein sequence ID" value="AQK47236.1"/>
    <property type="molecule type" value="Genomic_DNA"/>
</dbReference>
<sequence>MVKKKLWMLKSLAHFLAGRILWWWFFDSRSDSKKDEHGTGHPGTTRQRGSCPLDQESTLDMVLLDVILYGQKRSLGQQKVPDL</sequence>